<evidence type="ECO:0000256" key="1">
    <source>
        <dbReference type="ARBA" id="ARBA00004273"/>
    </source>
</evidence>
<dbReference type="InParanoid" id="B4NLG5"/>
<dbReference type="SUPFAM" id="SSF81419">
    <property type="entry name" value="Mitochondrial cytochrome c oxidase subunit VIIa"/>
    <property type="match status" value="1"/>
</dbReference>
<dbReference type="STRING" id="7260.B4NLG5"/>
<evidence type="ECO:0000256" key="2">
    <source>
        <dbReference type="ARBA" id="ARBA00009331"/>
    </source>
</evidence>
<keyword evidence="9" id="KW-1185">Reference proteome</keyword>
<evidence type="ECO:0000313" key="9">
    <source>
        <dbReference type="Proteomes" id="UP000007798"/>
    </source>
</evidence>
<dbReference type="Proteomes" id="UP000007798">
    <property type="component" value="Unassembled WGS sequence"/>
</dbReference>
<keyword evidence="6 7" id="KW-0472">Membrane</keyword>
<reference evidence="8 9" key="1">
    <citation type="journal article" date="2007" name="Nature">
        <title>Evolution of genes and genomes on the Drosophila phylogeny.</title>
        <authorList>
            <consortium name="Drosophila 12 Genomes Consortium"/>
            <person name="Clark A.G."/>
            <person name="Eisen M.B."/>
            <person name="Smith D.R."/>
            <person name="Bergman C.M."/>
            <person name="Oliver B."/>
            <person name="Markow T.A."/>
            <person name="Kaufman T.C."/>
            <person name="Kellis M."/>
            <person name="Gelbart W."/>
            <person name="Iyer V.N."/>
            <person name="Pollard D.A."/>
            <person name="Sackton T.B."/>
            <person name="Larracuente A.M."/>
            <person name="Singh N.D."/>
            <person name="Abad J.P."/>
            <person name="Abt D.N."/>
            <person name="Adryan B."/>
            <person name="Aguade M."/>
            <person name="Akashi H."/>
            <person name="Anderson W.W."/>
            <person name="Aquadro C.F."/>
            <person name="Ardell D.H."/>
            <person name="Arguello R."/>
            <person name="Artieri C.G."/>
            <person name="Barbash D.A."/>
            <person name="Barker D."/>
            <person name="Barsanti P."/>
            <person name="Batterham P."/>
            <person name="Batzoglou S."/>
            <person name="Begun D."/>
            <person name="Bhutkar A."/>
            <person name="Blanco E."/>
            <person name="Bosak S.A."/>
            <person name="Bradley R.K."/>
            <person name="Brand A.D."/>
            <person name="Brent M.R."/>
            <person name="Brooks A.N."/>
            <person name="Brown R.H."/>
            <person name="Butlin R.K."/>
            <person name="Caggese C."/>
            <person name="Calvi B.R."/>
            <person name="Bernardo de Carvalho A."/>
            <person name="Caspi A."/>
            <person name="Castrezana S."/>
            <person name="Celniker S.E."/>
            <person name="Chang J.L."/>
            <person name="Chapple C."/>
            <person name="Chatterji S."/>
            <person name="Chinwalla A."/>
            <person name="Civetta A."/>
            <person name="Clifton S.W."/>
            <person name="Comeron J.M."/>
            <person name="Costello J.C."/>
            <person name="Coyne J.A."/>
            <person name="Daub J."/>
            <person name="David R.G."/>
            <person name="Delcher A.L."/>
            <person name="Delehaunty K."/>
            <person name="Do C.B."/>
            <person name="Ebling H."/>
            <person name="Edwards K."/>
            <person name="Eickbush T."/>
            <person name="Evans J.D."/>
            <person name="Filipski A."/>
            <person name="Findeiss S."/>
            <person name="Freyhult E."/>
            <person name="Fulton L."/>
            <person name="Fulton R."/>
            <person name="Garcia A.C."/>
            <person name="Gardiner A."/>
            <person name="Garfield D.A."/>
            <person name="Garvin B.E."/>
            <person name="Gibson G."/>
            <person name="Gilbert D."/>
            <person name="Gnerre S."/>
            <person name="Godfrey J."/>
            <person name="Good R."/>
            <person name="Gotea V."/>
            <person name="Gravely B."/>
            <person name="Greenberg A.J."/>
            <person name="Griffiths-Jones S."/>
            <person name="Gross S."/>
            <person name="Guigo R."/>
            <person name="Gustafson E.A."/>
            <person name="Haerty W."/>
            <person name="Hahn M.W."/>
            <person name="Halligan D.L."/>
            <person name="Halpern A.L."/>
            <person name="Halter G.M."/>
            <person name="Han M.V."/>
            <person name="Heger A."/>
            <person name="Hillier L."/>
            <person name="Hinrichs A.S."/>
            <person name="Holmes I."/>
            <person name="Hoskins R.A."/>
            <person name="Hubisz M.J."/>
            <person name="Hultmark D."/>
            <person name="Huntley M.A."/>
            <person name="Jaffe D.B."/>
            <person name="Jagadeeshan S."/>
            <person name="Jeck W.R."/>
            <person name="Johnson J."/>
            <person name="Jones C.D."/>
            <person name="Jordan W.C."/>
            <person name="Karpen G.H."/>
            <person name="Kataoka E."/>
            <person name="Keightley P.D."/>
            <person name="Kheradpour P."/>
            <person name="Kirkness E.F."/>
            <person name="Koerich L.B."/>
            <person name="Kristiansen K."/>
            <person name="Kudrna D."/>
            <person name="Kulathinal R.J."/>
            <person name="Kumar S."/>
            <person name="Kwok R."/>
            <person name="Lander E."/>
            <person name="Langley C.H."/>
            <person name="Lapoint R."/>
            <person name="Lazzaro B.P."/>
            <person name="Lee S.J."/>
            <person name="Levesque L."/>
            <person name="Li R."/>
            <person name="Lin C.F."/>
            <person name="Lin M.F."/>
            <person name="Lindblad-Toh K."/>
            <person name="Llopart A."/>
            <person name="Long M."/>
            <person name="Low L."/>
            <person name="Lozovsky E."/>
            <person name="Lu J."/>
            <person name="Luo M."/>
            <person name="Machado C.A."/>
            <person name="Makalowski W."/>
            <person name="Marzo M."/>
            <person name="Matsuda M."/>
            <person name="Matzkin L."/>
            <person name="McAllister B."/>
            <person name="McBride C.S."/>
            <person name="McKernan B."/>
            <person name="McKernan K."/>
            <person name="Mendez-Lago M."/>
            <person name="Minx P."/>
            <person name="Mollenhauer M.U."/>
            <person name="Montooth K."/>
            <person name="Mount S.M."/>
            <person name="Mu X."/>
            <person name="Myers E."/>
            <person name="Negre B."/>
            <person name="Newfeld S."/>
            <person name="Nielsen R."/>
            <person name="Noor M.A."/>
            <person name="O'Grady P."/>
            <person name="Pachter L."/>
            <person name="Papaceit M."/>
            <person name="Parisi M.J."/>
            <person name="Parisi M."/>
            <person name="Parts L."/>
            <person name="Pedersen J.S."/>
            <person name="Pesole G."/>
            <person name="Phillippy A.M."/>
            <person name="Ponting C.P."/>
            <person name="Pop M."/>
            <person name="Porcelli D."/>
            <person name="Powell J.R."/>
            <person name="Prohaska S."/>
            <person name="Pruitt K."/>
            <person name="Puig M."/>
            <person name="Quesneville H."/>
            <person name="Ram K.R."/>
            <person name="Rand D."/>
            <person name="Rasmussen M.D."/>
            <person name="Reed L.K."/>
            <person name="Reenan R."/>
            <person name="Reily A."/>
            <person name="Remington K.A."/>
            <person name="Rieger T.T."/>
            <person name="Ritchie M.G."/>
            <person name="Robin C."/>
            <person name="Rogers Y.H."/>
            <person name="Rohde C."/>
            <person name="Rozas J."/>
            <person name="Rubenfield M.J."/>
            <person name="Ruiz A."/>
            <person name="Russo S."/>
            <person name="Salzberg S.L."/>
            <person name="Sanchez-Gracia A."/>
            <person name="Saranga D.J."/>
            <person name="Sato H."/>
            <person name="Schaeffer S.W."/>
            <person name="Schatz M.C."/>
            <person name="Schlenke T."/>
            <person name="Schwartz R."/>
            <person name="Segarra C."/>
            <person name="Singh R.S."/>
            <person name="Sirot L."/>
            <person name="Sirota M."/>
            <person name="Sisneros N.B."/>
            <person name="Smith C.D."/>
            <person name="Smith T.F."/>
            <person name="Spieth J."/>
            <person name="Stage D.E."/>
            <person name="Stark A."/>
            <person name="Stephan W."/>
            <person name="Strausberg R.L."/>
            <person name="Strempel S."/>
            <person name="Sturgill D."/>
            <person name="Sutton G."/>
            <person name="Sutton G.G."/>
            <person name="Tao W."/>
            <person name="Teichmann S."/>
            <person name="Tobari Y.N."/>
            <person name="Tomimura Y."/>
            <person name="Tsolas J.M."/>
            <person name="Valente V.L."/>
            <person name="Venter E."/>
            <person name="Venter J.C."/>
            <person name="Vicario S."/>
            <person name="Vieira F.G."/>
            <person name="Vilella A.J."/>
            <person name="Villasante A."/>
            <person name="Walenz B."/>
            <person name="Wang J."/>
            <person name="Wasserman M."/>
            <person name="Watts T."/>
            <person name="Wilson D."/>
            <person name="Wilson R.K."/>
            <person name="Wing R.A."/>
            <person name="Wolfner M.F."/>
            <person name="Wong A."/>
            <person name="Wong G.K."/>
            <person name="Wu C.I."/>
            <person name="Wu G."/>
            <person name="Yamamoto D."/>
            <person name="Yang H.P."/>
            <person name="Yang S.P."/>
            <person name="Yorke J.A."/>
            <person name="Yoshida K."/>
            <person name="Zdobnov E."/>
            <person name="Zhang P."/>
            <person name="Zhang Y."/>
            <person name="Zimin A.V."/>
            <person name="Baldwin J."/>
            <person name="Abdouelleil A."/>
            <person name="Abdulkadir J."/>
            <person name="Abebe A."/>
            <person name="Abera B."/>
            <person name="Abreu J."/>
            <person name="Acer S.C."/>
            <person name="Aftuck L."/>
            <person name="Alexander A."/>
            <person name="An P."/>
            <person name="Anderson E."/>
            <person name="Anderson S."/>
            <person name="Arachi H."/>
            <person name="Azer M."/>
            <person name="Bachantsang P."/>
            <person name="Barry A."/>
            <person name="Bayul T."/>
            <person name="Berlin A."/>
            <person name="Bessette D."/>
            <person name="Bloom T."/>
            <person name="Blye J."/>
            <person name="Boguslavskiy L."/>
            <person name="Bonnet C."/>
            <person name="Boukhgalter B."/>
            <person name="Bourzgui I."/>
            <person name="Brown A."/>
            <person name="Cahill P."/>
            <person name="Channer S."/>
            <person name="Cheshatsang Y."/>
            <person name="Chuda L."/>
            <person name="Citroen M."/>
            <person name="Collymore A."/>
            <person name="Cooke P."/>
            <person name="Costello M."/>
            <person name="D'Aco K."/>
            <person name="Daza R."/>
            <person name="De Haan G."/>
            <person name="DeGray S."/>
            <person name="DeMaso C."/>
            <person name="Dhargay N."/>
            <person name="Dooley K."/>
            <person name="Dooley E."/>
            <person name="Doricent M."/>
            <person name="Dorje P."/>
            <person name="Dorjee K."/>
            <person name="Dupes A."/>
            <person name="Elong R."/>
            <person name="Falk J."/>
            <person name="Farina A."/>
            <person name="Faro S."/>
            <person name="Ferguson D."/>
            <person name="Fisher S."/>
            <person name="Foley C.D."/>
            <person name="Franke A."/>
            <person name="Friedrich D."/>
            <person name="Gadbois L."/>
            <person name="Gearin G."/>
            <person name="Gearin C.R."/>
            <person name="Giannoukos G."/>
            <person name="Goode T."/>
            <person name="Graham J."/>
            <person name="Grandbois E."/>
            <person name="Grewal S."/>
            <person name="Gyaltsen K."/>
            <person name="Hafez N."/>
            <person name="Hagos B."/>
            <person name="Hall J."/>
            <person name="Henson C."/>
            <person name="Hollinger A."/>
            <person name="Honan T."/>
            <person name="Huard M.D."/>
            <person name="Hughes L."/>
            <person name="Hurhula B."/>
            <person name="Husby M.E."/>
            <person name="Kamat A."/>
            <person name="Kanga B."/>
            <person name="Kashin S."/>
            <person name="Khazanovich D."/>
            <person name="Kisner P."/>
            <person name="Lance K."/>
            <person name="Lara M."/>
            <person name="Lee W."/>
            <person name="Lennon N."/>
            <person name="Letendre F."/>
            <person name="LeVine R."/>
            <person name="Lipovsky A."/>
            <person name="Liu X."/>
            <person name="Liu J."/>
            <person name="Liu S."/>
            <person name="Lokyitsang T."/>
            <person name="Lokyitsang Y."/>
            <person name="Lubonja R."/>
            <person name="Lui A."/>
            <person name="MacDonald P."/>
            <person name="Magnisalis V."/>
            <person name="Maru K."/>
            <person name="Matthews C."/>
            <person name="McCusker W."/>
            <person name="McDonough S."/>
            <person name="Mehta T."/>
            <person name="Meldrim J."/>
            <person name="Meneus L."/>
            <person name="Mihai O."/>
            <person name="Mihalev A."/>
            <person name="Mihova T."/>
            <person name="Mittelman R."/>
            <person name="Mlenga V."/>
            <person name="Montmayeur A."/>
            <person name="Mulrain L."/>
            <person name="Navidi A."/>
            <person name="Naylor J."/>
            <person name="Negash T."/>
            <person name="Nguyen T."/>
            <person name="Nguyen N."/>
            <person name="Nicol R."/>
            <person name="Norbu C."/>
            <person name="Norbu N."/>
            <person name="Novod N."/>
            <person name="O'Neill B."/>
            <person name="Osman S."/>
            <person name="Markiewicz E."/>
            <person name="Oyono O.L."/>
            <person name="Patti C."/>
            <person name="Phunkhang P."/>
            <person name="Pierre F."/>
            <person name="Priest M."/>
            <person name="Raghuraman S."/>
            <person name="Rege F."/>
            <person name="Reyes R."/>
            <person name="Rise C."/>
            <person name="Rogov P."/>
            <person name="Ross K."/>
            <person name="Ryan E."/>
            <person name="Settipalli S."/>
            <person name="Shea T."/>
            <person name="Sherpa N."/>
            <person name="Shi L."/>
            <person name="Shih D."/>
            <person name="Sparrow T."/>
            <person name="Spaulding J."/>
            <person name="Stalker J."/>
            <person name="Stange-Thomann N."/>
            <person name="Stavropoulos S."/>
            <person name="Stone C."/>
            <person name="Strader C."/>
            <person name="Tesfaye S."/>
            <person name="Thomson T."/>
            <person name="Thoulutsang Y."/>
            <person name="Thoulutsang D."/>
            <person name="Topham K."/>
            <person name="Topping I."/>
            <person name="Tsamla T."/>
            <person name="Vassiliev H."/>
            <person name="Vo A."/>
            <person name="Wangchuk T."/>
            <person name="Wangdi T."/>
            <person name="Weiand M."/>
            <person name="Wilkinson J."/>
            <person name="Wilson A."/>
            <person name="Yadav S."/>
            <person name="Young G."/>
            <person name="Yu Q."/>
            <person name="Zembek L."/>
            <person name="Zhong D."/>
            <person name="Zimmer A."/>
            <person name="Zwirko Z."/>
            <person name="Jaffe D.B."/>
            <person name="Alvarez P."/>
            <person name="Brockman W."/>
            <person name="Butler J."/>
            <person name="Chin C."/>
            <person name="Gnerre S."/>
            <person name="Grabherr M."/>
            <person name="Kleber M."/>
            <person name="Mauceli E."/>
            <person name="MacCallum I."/>
        </authorList>
    </citation>
    <scope>NUCLEOTIDE SEQUENCE [LARGE SCALE GENOMIC DNA]</scope>
    <source>
        <strain evidence="9">Tucson 14030-0811.24</strain>
    </source>
</reference>
<evidence type="ECO:0000256" key="7">
    <source>
        <dbReference type="SAM" id="Phobius"/>
    </source>
</evidence>
<evidence type="ECO:0000313" key="8">
    <source>
        <dbReference type="EMBL" id="EDW84368.2"/>
    </source>
</evidence>
<dbReference type="FunFam" id="4.10.91.10:FF:000001">
    <property type="entry name" value="Cytochrome c oxidase subunit 7A1, mitochondrial"/>
    <property type="match status" value="1"/>
</dbReference>
<evidence type="ECO:0000256" key="4">
    <source>
        <dbReference type="ARBA" id="ARBA00022946"/>
    </source>
</evidence>
<comment type="similarity">
    <text evidence="2">Belongs to the cytochrome c oxidase VIIa family.</text>
</comment>
<dbReference type="PANTHER" id="PTHR10510">
    <property type="entry name" value="CYTOCHROME C OXIDASE POLYPEPTIDE 7A"/>
    <property type="match status" value="1"/>
</dbReference>
<gene>
    <name evidence="8" type="primary">Dwil\GK13185</name>
    <name evidence="8" type="ORF">Dwil_GK13185</name>
</gene>
<comment type="subcellular location">
    <subcellularLocation>
        <location evidence="1">Mitochondrion inner membrane</location>
    </subcellularLocation>
</comment>
<dbReference type="HOGENOM" id="CLU_206131_0_0_1"/>
<dbReference type="KEGG" id="dwi:6650646"/>
<dbReference type="AlphaFoldDB" id="B4NLG5"/>
<keyword evidence="7" id="KW-0812">Transmembrane</keyword>
<protein>
    <submittedName>
        <fullName evidence="8">Uncharacterized protein</fullName>
    </submittedName>
</protein>
<sequence>MRNMLNPRLVPIRRIQLASRLEGAVKTGGGKVTPKMANLQKKFQENNGKPVFLKGGAMDNILYRLTLVLCVLGVVGDVWLWFGYILA</sequence>
<organism evidence="8 9">
    <name type="scientific">Drosophila willistoni</name>
    <name type="common">Fruit fly</name>
    <dbReference type="NCBI Taxonomy" id="7260"/>
    <lineage>
        <taxon>Eukaryota</taxon>
        <taxon>Metazoa</taxon>
        <taxon>Ecdysozoa</taxon>
        <taxon>Arthropoda</taxon>
        <taxon>Hexapoda</taxon>
        <taxon>Insecta</taxon>
        <taxon>Pterygota</taxon>
        <taxon>Neoptera</taxon>
        <taxon>Endopterygota</taxon>
        <taxon>Diptera</taxon>
        <taxon>Brachycera</taxon>
        <taxon>Muscomorpha</taxon>
        <taxon>Ephydroidea</taxon>
        <taxon>Drosophilidae</taxon>
        <taxon>Drosophila</taxon>
        <taxon>Sophophora</taxon>
    </lineage>
</organism>
<dbReference type="PANTHER" id="PTHR10510:SF13">
    <property type="entry name" value="CYTOCHROME C OXIDASE SUBUNIT 7A-LIKE-RELATED"/>
    <property type="match status" value="1"/>
</dbReference>
<dbReference type="GO" id="GO:0006123">
    <property type="term" value="P:mitochondrial electron transport, cytochrome c to oxygen"/>
    <property type="evidence" value="ECO:0007669"/>
    <property type="project" value="InterPro"/>
</dbReference>
<dbReference type="FunCoup" id="B4NLG5">
    <property type="interactions" value="150"/>
</dbReference>
<evidence type="ECO:0000256" key="5">
    <source>
        <dbReference type="ARBA" id="ARBA00023128"/>
    </source>
</evidence>
<dbReference type="InterPro" id="IPR036539">
    <property type="entry name" value="Cyt_c_oxidase_su7a_sf"/>
</dbReference>
<keyword evidence="7" id="KW-1133">Transmembrane helix</keyword>
<dbReference type="Gene3D" id="4.10.91.10">
    <property type="entry name" value="Cytochrome c oxidase, subunit VIIa"/>
    <property type="match status" value="1"/>
</dbReference>
<evidence type="ECO:0000256" key="3">
    <source>
        <dbReference type="ARBA" id="ARBA00022792"/>
    </source>
</evidence>
<dbReference type="GO" id="GO:0097250">
    <property type="term" value="P:mitochondrial respirasome assembly"/>
    <property type="evidence" value="ECO:0007669"/>
    <property type="project" value="TreeGrafter"/>
</dbReference>
<keyword evidence="5" id="KW-0496">Mitochondrion</keyword>
<dbReference type="OrthoDB" id="5966508at2759"/>
<proteinExistence type="inferred from homology"/>
<keyword evidence="4" id="KW-0809">Transit peptide</keyword>
<keyword evidence="3" id="KW-0999">Mitochondrion inner membrane</keyword>
<feature type="transmembrane region" description="Helical" evidence="7">
    <location>
        <begin position="61"/>
        <end position="82"/>
    </location>
</feature>
<dbReference type="GO" id="GO:0045277">
    <property type="term" value="C:respiratory chain complex IV"/>
    <property type="evidence" value="ECO:0007669"/>
    <property type="project" value="InterPro"/>
</dbReference>
<dbReference type="CDD" id="cd00928">
    <property type="entry name" value="Cyt_c_Oxidase_VIIa"/>
    <property type="match status" value="1"/>
</dbReference>
<dbReference type="GO" id="GO:0005743">
    <property type="term" value="C:mitochondrial inner membrane"/>
    <property type="evidence" value="ECO:0007669"/>
    <property type="project" value="UniProtKB-SubCell"/>
</dbReference>
<evidence type="ECO:0000256" key="6">
    <source>
        <dbReference type="ARBA" id="ARBA00023136"/>
    </source>
</evidence>
<dbReference type="InterPro" id="IPR003177">
    <property type="entry name" value="Cytc_oxidase_su7a_met"/>
</dbReference>
<accession>B4NLG5</accession>
<name>B4NLG5_DROWI</name>
<dbReference type="eggNOG" id="ENOG502SBK9">
    <property type="taxonomic scope" value="Eukaryota"/>
</dbReference>
<dbReference type="EMBL" id="CH964272">
    <property type="protein sequence ID" value="EDW84368.2"/>
    <property type="molecule type" value="Genomic_DNA"/>
</dbReference>
<dbReference type="GO" id="GO:0002082">
    <property type="term" value="P:regulation of oxidative phosphorylation"/>
    <property type="evidence" value="ECO:0007669"/>
    <property type="project" value="TreeGrafter"/>
</dbReference>